<protein>
    <recommendedName>
        <fullName evidence="8">Glycosyltransferase 2-like domain-containing protein</fullName>
    </recommendedName>
</protein>
<dbReference type="InterPro" id="IPR001173">
    <property type="entry name" value="Glyco_trans_2-like"/>
</dbReference>
<dbReference type="SUPFAM" id="SSF53448">
    <property type="entry name" value="Nucleotide-diphospho-sugar transferases"/>
    <property type="match status" value="1"/>
</dbReference>
<dbReference type="InterPro" id="IPR029044">
    <property type="entry name" value="Nucleotide-diphossugar_trans"/>
</dbReference>
<feature type="transmembrane region" description="Helical" evidence="7">
    <location>
        <begin position="12"/>
        <end position="40"/>
    </location>
</feature>
<keyword evidence="10" id="KW-1185">Reference proteome</keyword>
<evidence type="ECO:0000313" key="9">
    <source>
        <dbReference type="EMBL" id="APG61830.1"/>
    </source>
</evidence>
<dbReference type="NCBIfam" id="NF011307">
    <property type="entry name" value="PRK14716.1-5"/>
    <property type="match status" value="1"/>
</dbReference>
<accession>A0A1L3J9N6</accession>
<dbReference type="Pfam" id="PF13632">
    <property type="entry name" value="Glyco_trans_2_3"/>
    <property type="match status" value="1"/>
</dbReference>
<dbReference type="PANTHER" id="PTHR43867">
    <property type="entry name" value="CELLULOSE SYNTHASE CATALYTIC SUBUNIT A [UDP-FORMING]"/>
    <property type="match status" value="1"/>
</dbReference>
<keyword evidence="3" id="KW-0808">Transferase</keyword>
<keyword evidence="6 7" id="KW-0472">Membrane</keyword>
<organism evidence="9 10">
    <name type="scientific">Sphingorhabdus lutea</name>
    <dbReference type="NCBI Taxonomy" id="1913578"/>
    <lineage>
        <taxon>Bacteria</taxon>
        <taxon>Pseudomonadati</taxon>
        <taxon>Pseudomonadota</taxon>
        <taxon>Alphaproteobacteria</taxon>
        <taxon>Sphingomonadales</taxon>
        <taxon>Sphingomonadaceae</taxon>
        <taxon>Sphingorhabdus</taxon>
    </lineage>
</organism>
<dbReference type="GO" id="GO:0016757">
    <property type="term" value="F:glycosyltransferase activity"/>
    <property type="evidence" value="ECO:0007669"/>
    <property type="project" value="UniProtKB-KW"/>
</dbReference>
<feature type="domain" description="Glycosyltransferase 2-like" evidence="8">
    <location>
        <begin position="169"/>
        <end position="364"/>
    </location>
</feature>
<dbReference type="OrthoDB" id="5294733at2"/>
<dbReference type="PANTHER" id="PTHR43867:SF2">
    <property type="entry name" value="CELLULOSE SYNTHASE CATALYTIC SUBUNIT A [UDP-FORMING]"/>
    <property type="match status" value="1"/>
</dbReference>
<dbReference type="EMBL" id="CP018154">
    <property type="protein sequence ID" value="APG61830.1"/>
    <property type="molecule type" value="Genomic_DNA"/>
</dbReference>
<keyword evidence="5 7" id="KW-1133">Transmembrane helix</keyword>
<evidence type="ECO:0000256" key="7">
    <source>
        <dbReference type="SAM" id="Phobius"/>
    </source>
</evidence>
<evidence type="ECO:0000313" key="10">
    <source>
        <dbReference type="Proteomes" id="UP000242561"/>
    </source>
</evidence>
<dbReference type="Proteomes" id="UP000242561">
    <property type="component" value="Chromosome"/>
</dbReference>
<dbReference type="RefSeq" id="WP_072558477.1">
    <property type="nucleotide sequence ID" value="NZ_CP018154.1"/>
</dbReference>
<evidence type="ECO:0000256" key="2">
    <source>
        <dbReference type="ARBA" id="ARBA00022676"/>
    </source>
</evidence>
<sequence>MAENIFGALTIILYELMLFCGFWILILALDDVAVDIYWFYKRRQRKKLYYHSAPPMRSNQLPLPQSIAPKSLFAFFIPTWNEGSIIAQMLNNLTSTLSHTPFAYKIYVGAYPNDPDGIKQIKLAARINPKITLVICDKNGPTTKANCLNMIWKALQTDELNSGFKAQAIILHDAEDMVHADSLAIYAHLLRRHAFVQLPVIPQPVAKSPFISGHYCDEFAESHAKQMMVREWLSTGMPMAGVGCAINREWIARLALQHHNLPFDEDSLTEDYELGIKLSQMGASGAIADMLDAHGERVGTKSCFPDKMENAVKQKSRWLLGIALNGWDRLGWGASPMDNWMRMQDRKGPFVAIILFACYILIILSGIIWTAQAFGLTQQKPLPHSAIILLTLNAIFMLWRVIMRASFTYRLYGLKQSLYSVPRIFISNLIAILAVRRAIWAYVKWLKGQRLIWEKTSHLHFPATAQMHVNPAHFGHDNALNIAHEKEQNI</sequence>
<dbReference type="AlphaFoldDB" id="A0A1L3J9N6"/>
<feature type="transmembrane region" description="Helical" evidence="7">
    <location>
        <begin position="382"/>
        <end position="403"/>
    </location>
</feature>
<gene>
    <name evidence="9" type="ORF">LPB140_02150</name>
</gene>
<reference evidence="9 10" key="1">
    <citation type="submission" date="2016-11" db="EMBL/GenBank/DDBJ databases">
        <title>Sphingorhabdus sp. LPB0140, isolated from marine environment.</title>
        <authorList>
            <person name="Kim E."/>
            <person name="Yi H."/>
        </authorList>
    </citation>
    <scope>NUCLEOTIDE SEQUENCE [LARGE SCALE GENOMIC DNA]</scope>
    <source>
        <strain evidence="9 10">LPB0140</strain>
    </source>
</reference>
<name>A0A1L3J9N6_9SPHN</name>
<comment type="subcellular location">
    <subcellularLocation>
        <location evidence="1">Membrane</location>
        <topology evidence="1">Multi-pass membrane protein</topology>
    </subcellularLocation>
</comment>
<evidence type="ECO:0000256" key="1">
    <source>
        <dbReference type="ARBA" id="ARBA00004141"/>
    </source>
</evidence>
<evidence type="ECO:0000259" key="8">
    <source>
        <dbReference type="Pfam" id="PF13632"/>
    </source>
</evidence>
<dbReference type="InterPro" id="IPR050321">
    <property type="entry name" value="Glycosyltr_2/OpgH_subfam"/>
</dbReference>
<keyword evidence="4 7" id="KW-0812">Transmembrane</keyword>
<evidence type="ECO:0000256" key="4">
    <source>
        <dbReference type="ARBA" id="ARBA00022692"/>
    </source>
</evidence>
<dbReference type="KEGG" id="sphl:LPB140_02150"/>
<evidence type="ECO:0000256" key="5">
    <source>
        <dbReference type="ARBA" id="ARBA00022989"/>
    </source>
</evidence>
<proteinExistence type="predicted"/>
<dbReference type="GO" id="GO:0016020">
    <property type="term" value="C:membrane"/>
    <property type="evidence" value="ECO:0007669"/>
    <property type="project" value="UniProtKB-SubCell"/>
</dbReference>
<keyword evidence="2" id="KW-0328">Glycosyltransferase</keyword>
<dbReference type="Gene3D" id="3.90.550.10">
    <property type="entry name" value="Spore Coat Polysaccharide Biosynthesis Protein SpsA, Chain A"/>
    <property type="match status" value="1"/>
</dbReference>
<dbReference type="STRING" id="1913578.LPB140_02150"/>
<evidence type="ECO:0000256" key="6">
    <source>
        <dbReference type="ARBA" id="ARBA00023136"/>
    </source>
</evidence>
<feature type="transmembrane region" description="Helical" evidence="7">
    <location>
        <begin position="424"/>
        <end position="443"/>
    </location>
</feature>
<evidence type="ECO:0000256" key="3">
    <source>
        <dbReference type="ARBA" id="ARBA00022679"/>
    </source>
</evidence>
<feature type="transmembrane region" description="Helical" evidence="7">
    <location>
        <begin position="350"/>
        <end position="370"/>
    </location>
</feature>